<evidence type="ECO:0000259" key="10">
    <source>
        <dbReference type="Pfam" id="PF03553"/>
    </source>
</evidence>
<sequence>MLMYIGLIISFVLLIFSVFKSIFIGYTLTVCWILFVVISFKKGYKLNKIMKMSYNGGKKSFIVLKVFILIGAVVGIWMASGTIPAIVYYCLKYITPSIFVLGTFIICCMTSFLIGTSLGTVSVIGIPLMILARSGNMNLNIVTGAIMAGAYFGDRCSPMSSSAALIANLTKTNIFVNIKNMFYSSIIPLLLSLIFYYILSVSYPLKIINNNLSSELFSIFNIKLIMLFPAVIILVLSLCKVKIEISILVSILCASVLSIFIQNHQLKDIVYYIIFGFRINYTSPLQNIIKGGGILSMLKASFVIFVSCSIAGIFEEIKIFDKLKKLLLNMNLTRYKLFGMTTIVSIITAAFGCNQSIATVMTNEIMKDCYNKNDKYEFALHLENSGILIAALIPWNIAALVPTTTMNVNATGYVIYAFYLYMFPFIYFIYLRYFNKVTKLKLFTRI</sequence>
<evidence type="ECO:0000256" key="9">
    <source>
        <dbReference type="SAM" id="Phobius"/>
    </source>
</evidence>
<feature type="transmembrane region" description="Helical" evidence="9">
    <location>
        <begin position="413"/>
        <end position="431"/>
    </location>
</feature>
<evidence type="ECO:0000256" key="3">
    <source>
        <dbReference type="ARBA" id="ARBA00022449"/>
    </source>
</evidence>
<feature type="transmembrane region" description="Helical" evidence="9">
    <location>
        <begin position="245"/>
        <end position="263"/>
    </location>
</feature>
<gene>
    <name evidence="11" type="ORF">ACJDU8_05435</name>
</gene>
<reference evidence="11 12" key="1">
    <citation type="submission" date="2024-11" db="EMBL/GenBank/DDBJ databases">
        <authorList>
            <person name="Heng Y.C."/>
            <person name="Lim A.C.H."/>
            <person name="Lee J.K.Y."/>
            <person name="Kittelmann S."/>
        </authorList>
    </citation>
    <scope>NUCLEOTIDE SEQUENCE [LARGE SCALE GENOMIC DNA]</scope>
    <source>
        <strain evidence="11 12">WILCCON 0269</strain>
    </source>
</reference>
<dbReference type="PANTHER" id="PTHR33451">
    <property type="entry name" value="MALATE-2H(+)/NA(+)-LACTATE ANTIPORTER"/>
    <property type="match status" value="1"/>
</dbReference>
<feature type="transmembrane region" description="Helical" evidence="9">
    <location>
        <begin position="98"/>
        <end position="131"/>
    </location>
</feature>
<feature type="transmembrane region" description="Helical" evidence="9">
    <location>
        <begin position="378"/>
        <end position="401"/>
    </location>
</feature>
<comment type="subcellular location">
    <subcellularLocation>
        <location evidence="1">Cell membrane</location>
        <topology evidence="1">Multi-pass membrane protein</topology>
    </subcellularLocation>
</comment>
<dbReference type="InterPro" id="IPR018461">
    <property type="entry name" value="Na/H_Antiport_NhaC-like_C"/>
</dbReference>
<keyword evidence="3" id="KW-0050">Antiport</keyword>
<proteinExistence type="inferred from homology"/>
<name>A0ABW8SGC2_9CLOT</name>
<protein>
    <submittedName>
        <fullName evidence="11">Na+/H+ antiporter NhaC family protein</fullName>
    </submittedName>
</protein>
<evidence type="ECO:0000256" key="2">
    <source>
        <dbReference type="ARBA" id="ARBA00022448"/>
    </source>
</evidence>
<evidence type="ECO:0000256" key="1">
    <source>
        <dbReference type="ARBA" id="ARBA00004651"/>
    </source>
</evidence>
<dbReference type="PANTHER" id="PTHR33451:SF3">
    <property type="entry name" value="MALATE-2H(+)_NA(+)-LACTATE ANTIPORTER"/>
    <property type="match status" value="1"/>
</dbReference>
<evidence type="ECO:0000313" key="12">
    <source>
        <dbReference type="Proteomes" id="UP001623660"/>
    </source>
</evidence>
<feature type="transmembrane region" description="Helical" evidence="9">
    <location>
        <begin position="181"/>
        <end position="199"/>
    </location>
</feature>
<evidence type="ECO:0000256" key="4">
    <source>
        <dbReference type="ARBA" id="ARBA00022475"/>
    </source>
</evidence>
<organism evidence="11 12">
    <name type="scientific">Candidatus Clostridium eludens</name>
    <dbReference type="NCBI Taxonomy" id="3381663"/>
    <lineage>
        <taxon>Bacteria</taxon>
        <taxon>Bacillati</taxon>
        <taxon>Bacillota</taxon>
        <taxon>Clostridia</taxon>
        <taxon>Eubacteriales</taxon>
        <taxon>Clostridiaceae</taxon>
        <taxon>Clostridium</taxon>
    </lineage>
</organism>
<keyword evidence="4" id="KW-1003">Cell membrane</keyword>
<feature type="transmembrane region" description="Helical" evidence="9">
    <location>
        <begin position="219"/>
        <end position="238"/>
    </location>
</feature>
<feature type="transmembrane region" description="Helical" evidence="9">
    <location>
        <begin position="297"/>
        <end position="317"/>
    </location>
</feature>
<evidence type="ECO:0000256" key="7">
    <source>
        <dbReference type="ARBA" id="ARBA00023136"/>
    </source>
</evidence>
<keyword evidence="12" id="KW-1185">Reference proteome</keyword>
<evidence type="ECO:0000313" key="11">
    <source>
        <dbReference type="EMBL" id="MFL0195020.1"/>
    </source>
</evidence>
<feature type="transmembrane region" description="Helical" evidence="9">
    <location>
        <begin position="337"/>
        <end position="357"/>
    </location>
</feature>
<dbReference type="InterPro" id="IPR052180">
    <property type="entry name" value="NhaC_Na-H+_Antiporter"/>
</dbReference>
<evidence type="ECO:0000256" key="6">
    <source>
        <dbReference type="ARBA" id="ARBA00022989"/>
    </source>
</evidence>
<keyword evidence="2" id="KW-0813">Transport</keyword>
<keyword evidence="7 9" id="KW-0472">Membrane</keyword>
<feature type="transmembrane region" description="Helical" evidence="9">
    <location>
        <begin position="12"/>
        <end position="40"/>
    </location>
</feature>
<comment type="similarity">
    <text evidence="8">Belongs to the NhaC Na(+)/H(+) (TC 2.A.35) antiporter family.</text>
</comment>
<comment type="caution">
    <text evidence="11">The sequence shown here is derived from an EMBL/GenBank/DDBJ whole genome shotgun (WGS) entry which is preliminary data.</text>
</comment>
<dbReference type="Proteomes" id="UP001623660">
    <property type="component" value="Unassembled WGS sequence"/>
</dbReference>
<dbReference type="RefSeq" id="WP_406791142.1">
    <property type="nucleotide sequence ID" value="NZ_JBJHZX010000006.1"/>
</dbReference>
<keyword evidence="6 9" id="KW-1133">Transmembrane helix</keyword>
<keyword evidence="5 9" id="KW-0812">Transmembrane</keyword>
<evidence type="ECO:0000256" key="5">
    <source>
        <dbReference type="ARBA" id="ARBA00022692"/>
    </source>
</evidence>
<feature type="transmembrane region" description="Helical" evidence="9">
    <location>
        <begin position="61"/>
        <end position="86"/>
    </location>
</feature>
<feature type="domain" description="Na+/H+ antiporter NhaC-like C-terminal" evidence="10">
    <location>
        <begin position="149"/>
        <end position="434"/>
    </location>
</feature>
<evidence type="ECO:0000256" key="8">
    <source>
        <dbReference type="ARBA" id="ARBA00038435"/>
    </source>
</evidence>
<dbReference type="EMBL" id="JBJHZX010000006">
    <property type="protein sequence ID" value="MFL0195020.1"/>
    <property type="molecule type" value="Genomic_DNA"/>
</dbReference>
<accession>A0ABW8SGC2</accession>
<dbReference type="Pfam" id="PF03553">
    <property type="entry name" value="Na_H_antiporter"/>
    <property type="match status" value="1"/>
</dbReference>